<dbReference type="PANTHER" id="PTHR10039:SF14">
    <property type="entry name" value="NACHT DOMAIN-CONTAINING PROTEIN"/>
    <property type="match status" value="1"/>
</dbReference>
<proteinExistence type="predicted"/>
<dbReference type="AlphaFoldDB" id="A0AAD5VVM8"/>
<dbReference type="InterPro" id="IPR056884">
    <property type="entry name" value="NPHP3-like_N"/>
</dbReference>
<comment type="caution">
    <text evidence="3">The sequence shown here is derived from an EMBL/GenBank/DDBJ whole genome shotgun (WGS) entry which is preliminary data.</text>
</comment>
<evidence type="ECO:0000259" key="2">
    <source>
        <dbReference type="Pfam" id="PF24883"/>
    </source>
</evidence>
<dbReference type="Gene3D" id="3.40.50.300">
    <property type="entry name" value="P-loop containing nucleotide triphosphate hydrolases"/>
    <property type="match status" value="1"/>
</dbReference>
<dbReference type="EMBL" id="JANIEX010000197">
    <property type="protein sequence ID" value="KAJ3571208.1"/>
    <property type="molecule type" value="Genomic_DNA"/>
</dbReference>
<organism evidence="3 4">
    <name type="scientific">Leucocoprinus birnbaumii</name>
    <dbReference type="NCBI Taxonomy" id="56174"/>
    <lineage>
        <taxon>Eukaryota</taxon>
        <taxon>Fungi</taxon>
        <taxon>Dikarya</taxon>
        <taxon>Basidiomycota</taxon>
        <taxon>Agaricomycotina</taxon>
        <taxon>Agaricomycetes</taxon>
        <taxon>Agaricomycetidae</taxon>
        <taxon>Agaricales</taxon>
        <taxon>Agaricineae</taxon>
        <taxon>Agaricaceae</taxon>
        <taxon>Leucocoprinus</taxon>
    </lineage>
</organism>
<keyword evidence="4" id="KW-1185">Reference proteome</keyword>
<evidence type="ECO:0000313" key="3">
    <source>
        <dbReference type="EMBL" id="KAJ3571208.1"/>
    </source>
</evidence>
<dbReference type="PANTHER" id="PTHR10039">
    <property type="entry name" value="AMELOGENIN"/>
    <property type="match status" value="1"/>
</dbReference>
<feature type="domain" description="Nephrocystin 3-like N-terminal" evidence="2">
    <location>
        <begin position="92"/>
        <end position="267"/>
    </location>
</feature>
<accession>A0AAD5VVM8</accession>
<reference evidence="3" key="1">
    <citation type="submission" date="2022-07" db="EMBL/GenBank/DDBJ databases">
        <title>Genome Sequence of Leucocoprinus birnbaumii.</title>
        <authorList>
            <person name="Buettner E."/>
        </authorList>
    </citation>
    <scope>NUCLEOTIDE SEQUENCE</scope>
    <source>
        <strain evidence="3">VT141</strain>
    </source>
</reference>
<gene>
    <name evidence="3" type="ORF">NP233_g3901</name>
</gene>
<dbReference type="Proteomes" id="UP001213000">
    <property type="component" value="Unassembled WGS sequence"/>
</dbReference>
<name>A0AAD5VVM8_9AGAR</name>
<sequence>MEWLSISRTVGRQINLLLWFASKNIDLIIIGTSDGNETTGAVAASNENSGTQASKTINTKQEVIPGMKDYIMYDVAFDSPERDPPPRCYPGTRTDILEQMIDRVADPEGETRLMWLHGPPGIGKSAILQTLVEVLSAESQRLGAALFLSGLTQDINHILPTIANQLANQNPSYKSYLTRSIKVAKFSLDQMSIAVQFWFLFVRPFTRKKGARVSRCVIVIDGLGEHSAVRLEARDGAREAESVIISLISKTVHNNPTLPFVWIISSRSDELLPDKFSPNHKICCEFALDTCSRTVDHDIETFLRGEIQMIRRKSTHPIIEEQWPDVTKIQQMAKASLGSFFAARVFVHTVGKPYADYLIRKIDCWLAAISRSSLQQALPDVIYAAILACIPQEALPTARKVLGLILADDHIWKEYGLPFSKACKFLHLSWEHVKVVFYAIHPLICYSQIQGMQSTRPRYYYYDGFMKFIMDPSQSTGLSMTVQEVQDVAAMLCLHSTLQGLMIPEQLQPILEDLDFDRVVRILFAPDRGIFNLSLLYVLGGSANGVAELSCRGIVTIVPYSSLGICDIRNTHVVTWKHYGCIVDLGSPAPEGLTLKDFFHKSQSDLSYDDLGQFLDKLNNANFVVWGRKKRCAVNQASDPISSSFVASFTLCLVGF</sequence>
<evidence type="ECO:0000256" key="1">
    <source>
        <dbReference type="ARBA" id="ARBA00022737"/>
    </source>
</evidence>
<evidence type="ECO:0000313" key="4">
    <source>
        <dbReference type="Proteomes" id="UP001213000"/>
    </source>
</evidence>
<dbReference type="InterPro" id="IPR027417">
    <property type="entry name" value="P-loop_NTPase"/>
</dbReference>
<dbReference type="Pfam" id="PF24883">
    <property type="entry name" value="NPHP3_N"/>
    <property type="match status" value="1"/>
</dbReference>
<dbReference type="SUPFAM" id="SSF52540">
    <property type="entry name" value="P-loop containing nucleoside triphosphate hydrolases"/>
    <property type="match status" value="1"/>
</dbReference>
<keyword evidence="1" id="KW-0677">Repeat</keyword>
<protein>
    <recommendedName>
        <fullName evidence="2">Nephrocystin 3-like N-terminal domain-containing protein</fullName>
    </recommendedName>
</protein>